<gene>
    <name evidence="2" type="ORF">ACE05E_11645</name>
</gene>
<dbReference type="RefSeq" id="WP_374814474.1">
    <property type="nucleotide sequence ID" value="NZ_JBHFLD010000014.1"/>
</dbReference>
<evidence type="ECO:0000259" key="1">
    <source>
        <dbReference type="Pfam" id="PF03235"/>
    </source>
</evidence>
<proteinExistence type="predicted"/>
<name>A0ABV4W7G9_9GAMM</name>
<dbReference type="PANTHER" id="PTHR37292:SF2">
    <property type="entry name" value="DUF262 DOMAIN-CONTAINING PROTEIN"/>
    <property type="match status" value="1"/>
</dbReference>
<dbReference type="Proteomes" id="UP001576762">
    <property type="component" value="Unassembled WGS sequence"/>
</dbReference>
<evidence type="ECO:0000313" key="3">
    <source>
        <dbReference type="Proteomes" id="UP001576762"/>
    </source>
</evidence>
<accession>A0ABV4W7G9</accession>
<reference evidence="2 3" key="1">
    <citation type="submission" date="2024-09" db="EMBL/GenBank/DDBJ databases">
        <title>Draft genome sequences of 6 high pH adapted Marinobacter shengliensis sp. isolated from Mariana forearc serpentinite mud volcanoes.</title>
        <authorList>
            <person name="Elkassas S."/>
            <person name="Serres M."/>
            <person name="Michael N."/>
            <person name="Amina P."/>
            <person name="Teodora Z."/>
            <person name="Julie H."/>
        </authorList>
    </citation>
    <scope>NUCLEOTIDE SEQUENCE [LARGE SCALE GENOMIC DNA]</scope>
    <source>
        <strain evidence="2 3">EB4</strain>
    </source>
</reference>
<evidence type="ECO:0000313" key="2">
    <source>
        <dbReference type="EMBL" id="MFB2716136.1"/>
    </source>
</evidence>
<dbReference type="InterPro" id="IPR004919">
    <property type="entry name" value="GmrSD_N"/>
</dbReference>
<feature type="domain" description="GmrSD restriction endonucleases N-terminal" evidence="1">
    <location>
        <begin position="3"/>
        <end position="163"/>
    </location>
</feature>
<comment type="caution">
    <text evidence="2">The sequence shown here is derived from an EMBL/GenBank/DDBJ whole genome shotgun (WGS) entry which is preliminary data.</text>
</comment>
<dbReference type="EMBL" id="JBHFLD010000014">
    <property type="protein sequence ID" value="MFB2716136.1"/>
    <property type="molecule type" value="Genomic_DNA"/>
</dbReference>
<dbReference type="Pfam" id="PF03235">
    <property type="entry name" value="GmrSD_N"/>
    <property type="match status" value="1"/>
</dbReference>
<organism evidence="2 3">
    <name type="scientific">Marinobacter shengliensis</name>
    <dbReference type="NCBI Taxonomy" id="1389223"/>
    <lineage>
        <taxon>Bacteria</taxon>
        <taxon>Pseudomonadati</taxon>
        <taxon>Pseudomonadota</taxon>
        <taxon>Gammaproteobacteria</taxon>
        <taxon>Pseudomonadales</taxon>
        <taxon>Marinobacteraceae</taxon>
        <taxon>Marinobacter</taxon>
    </lineage>
</organism>
<keyword evidence="3" id="KW-1185">Reference proteome</keyword>
<protein>
    <submittedName>
        <fullName evidence="2">DUF262 domain-containing protein</fullName>
    </submittedName>
</protein>
<dbReference type="PANTHER" id="PTHR37292">
    <property type="entry name" value="VNG6097C"/>
    <property type="match status" value="1"/>
</dbReference>
<sequence>MNLSDIFEDADKKNLVLPEFQREFKWSVDKQANLLASVSLAFPVGSILVLKGKTSDYAYRHLGIVDQGIDKENSSCTFLLDGQQRLTTLYFTFTDQFDSSGFTSVEEFDEYLSNIYRKLKKRWFLRLPDFSEEAINMPEDLFGYEDLELDEERLNNLEPDDIFGCFQSYSFNENNKQVTSWWSPYFQLRSKEPDATPYATAFRRGCVSNKLIPLFYSDNKRPGLWRPLIQALAHERAHQLLEANLSDIAGIRFALRDYDDDERLNSISSVEDAEENYQIILEMWRNKANVWAESVSTYIKDIASKYEVTAIETTDVTRAIPIFKHLNEGGIRLSDYDLLVARAAKKIDASEDNYSLGNKIKEVIGSSISLSQALLRHVPESSKPQLFWPLNFEIADDSIPNSAFQSLILSTLSLRSYVKYGGLVDDNNEFNINVGLTKSKKILSLKTESIRDNIESVVKGLCRSFAFINIRCGVRSLSDIHYRLMIIPIAYVFIDDMLWEDPTVHDKIEYWYWASLFSGNYIFNQNKKSIDDVVNLYRWCVKDITNPFKYRHDKVLKDEHFGDRDLLTLNRTGEWPGKAVHAAILQYTLSTLPRDFLFDANVRLLPWKISGTDSFDGNRDRLEVHDHHVFPLGQAASVGQSSSELRADKSHPLNSPLNRTLISAKANGRISSLPTEKYLPKLGDGLAEAIVDWHFLPSIRQYSGSKEIDFYKSLLDGRFDKLNVGIRKELANLVEGLD</sequence>